<proteinExistence type="predicted"/>
<dbReference type="RefSeq" id="WP_238313083.1">
    <property type="nucleotide sequence ID" value="NZ_BPQH01000004.1"/>
</dbReference>
<dbReference type="Proteomes" id="UP001055167">
    <property type="component" value="Unassembled WGS sequence"/>
</dbReference>
<dbReference type="EMBL" id="BPQH01000004">
    <property type="protein sequence ID" value="GJD48953.1"/>
    <property type="molecule type" value="Genomic_DNA"/>
</dbReference>
<dbReference type="InterPro" id="IPR036061">
    <property type="entry name" value="CheW-like_dom_sf"/>
</dbReference>
<name>A0ABQ4QUE1_9HYPH</name>
<dbReference type="Gene3D" id="2.30.30.40">
    <property type="entry name" value="SH3 Domains"/>
    <property type="match status" value="1"/>
</dbReference>
<dbReference type="SUPFAM" id="SSF47226">
    <property type="entry name" value="Histidine-containing phosphotransfer domain, HPT domain"/>
    <property type="match status" value="1"/>
</dbReference>
<dbReference type="SMART" id="SM01231">
    <property type="entry name" value="H-kinase_dim"/>
    <property type="match status" value="1"/>
</dbReference>
<evidence type="ECO:0000256" key="2">
    <source>
        <dbReference type="ARBA" id="ARBA00012438"/>
    </source>
</evidence>
<evidence type="ECO:0000256" key="5">
    <source>
        <dbReference type="ARBA" id="ARBA00022777"/>
    </source>
</evidence>
<evidence type="ECO:0000256" key="8">
    <source>
        <dbReference type="SAM" id="MobiDB-lite"/>
    </source>
</evidence>
<evidence type="ECO:0000313" key="13">
    <source>
        <dbReference type="Proteomes" id="UP001055167"/>
    </source>
</evidence>
<dbReference type="InterPro" id="IPR005467">
    <property type="entry name" value="His_kinase_dom"/>
</dbReference>
<dbReference type="InterPro" id="IPR003594">
    <property type="entry name" value="HATPase_dom"/>
</dbReference>
<feature type="domain" description="Histidine kinase" evidence="9">
    <location>
        <begin position="382"/>
        <end position="622"/>
    </location>
</feature>
<dbReference type="PROSITE" id="PS50894">
    <property type="entry name" value="HPT"/>
    <property type="match status" value="1"/>
</dbReference>
<dbReference type="EC" id="2.7.13.3" evidence="2"/>
<dbReference type="PRINTS" id="PR00344">
    <property type="entry name" value="BCTRLSENSOR"/>
</dbReference>
<accession>A0ABQ4QUE1</accession>
<keyword evidence="13" id="KW-1185">Reference proteome</keyword>
<dbReference type="InterPro" id="IPR036097">
    <property type="entry name" value="HisK_dim/P_sf"/>
</dbReference>
<dbReference type="Pfam" id="PF01584">
    <property type="entry name" value="CheW"/>
    <property type="match status" value="1"/>
</dbReference>
<dbReference type="Pfam" id="PF02518">
    <property type="entry name" value="HATPase_c"/>
    <property type="match status" value="1"/>
</dbReference>
<reference evidence="12" key="1">
    <citation type="journal article" date="2021" name="Front. Microbiol.">
        <title>Comprehensive Comparative Genomics and Phenotyping of Methylobacterium Species.</title>
        <authorList>
            <person name="Alessa O."/>
            <person name="Ogura Y."/>
            <person name="Fujitani Y."/>
            <person name="Takami H."/>
            <person name="Hayashi T."/>
            <person name="Sahin N."/>
            <person name="Tani A."/>
        </authorList>
    </citation>
    <scope>NUCLEOTIDE SEQUENCE</scope>
    <source>
        <strain evidence="12">KCTC 52305</strain>
    </source>
</reference>
<feature type="region of interest" description="Disordered" evidence="8">
    <location>
        <begin position="129"/>
        <end position="152"/>
    </location>
</feature>
<dbReference type="InterPro" id="IPR004358">
    <property type="entry name" value="Sig_transdc_His_kin-like_C"/>
</dbReference>
<dbReference type="SMART" id="SM00387">
    <property type="entry name" value="HATPase_c"/>
    <property type="match status" value="1"/>
</dbReference>
<dbReference type="InterPro" id="IPR037006">
    <property type="entry name" value="CheA-like_homodim_sf"/>
</dbReference>
<dbReference type="PROSITE" id="PS50851">
    <property type="entry name" value="CHEW"/>
    <property type="match status" value="1"/>
</dbReference>
<feature type="domain" description="HPt" evidence="11">
    <location>
        <begin position="1"/>
        <end position="101"/>
    </location>
</feature>
<evidence type="ECO:0000259" key="9">
    <source>
        <dbReference type="PROSITE" id="PS50109"/>
    </source>
</evidence>
<reference evidence="12" key="2">
    <citation type="submission" date="2021-08" db="EMBL/GenBank/DDBJ databases">
        <authorList>
            <person name="Tani A."/>
            <person name="Ola A."/>
            <person name="Ogura Y."/>
            <person name="Katsura K."/>
            <person name="Hayashi T."/>
        </authorList>
    </citation>
    <scope>NUCLEOTIDE SEQUENCE</scope>
    <source>
        <strain evidence="12">KCTC 52305</strain>
    </source>
</reference>
<dbReference type="InterPro" id="IPR004105">
    <property type="entry name" value="CheA-like_dim"/>
</dbReference>
<keyword evidence="5" id="KW-0418">Kinase</keyword>
<dbReference type="SUPFAM" id="SSF50341">
    <property type="entry name" value="CheW-like"/>
    <property type="match status" value="1"/>
</dbReference>
<comment type="caution">
    <text evidence="12">The sequence shown here is derived from an EMBL/GenBank/DDBJ whole genome shotgun (WGS) entry which is preliminary data.</text>
</comment>
<dbReference type="SUPFAM" id="SSF47384">
    <property type="entry name" value="Homodimeric domain of signal transducing histidine kinase"/>
    <property type="match status" value="1"/>
</dbReference>
<dbReference type="InterPro" id="IPR051315">
    <property type="entry name" value="Bact_Chemotaxis_CheA"/>
</dbReference>
<dbReference type="Gene3D" id="1.10.287.560">
    <property type="entry name" value="Histidine kinase CheA-like, homodimeric domain"/>
    <property type="match status" value="1"/>
</dbReference>
<dbReference type="PANTHER" id="PTHR43395:SF1">
    <property type="entry name" value="CHEMOTAXIS PROTEIN CHEA"/>
    <property type="match status" value="1"/>
</dbReference>
<keyword evidence="3 7" id="KW-0597">Phosphoprotein</keyword>
<dbReference type="SUPFAM" id="SSF55874">
    <property type="entry name" value="ATPase domain of HSP90 chaperone/DNA topoisomerase II/histidine kinase"/>
    <property type="match status" value="1"/>
</dbReference>
<dbReference type="CDD" id="cd00088">
    <property type="entry name" value="HPT"/>
    <property type="match status" value="1"/>
</dbReference>
<evidence type="ECO:0000313" key="12">
    <source>
        <dbReference type="EMBL" id="GJD48953.1"/>
    </source>
</evidence>
<protein>
    <recommendedName>
        <fullName evidence="2">histidine kinase</fullName>
        <ecNumber evidence="2">2.7.13.3</ecNumber>
    </recommendedName>
</protein>
<dbReference type="Pfam" id="PF01627">
    <property type="entry name" value="Hpt"/>
    <property type="match status" value="1"/>
</dbReference>
<evidence type="ECO:0000256" key="7">
    <source>
        <dbReference type="PROSITE-ProRule" id="PRU00110"/>
    </source>
</evidence>
<dbReference type="SMART" id="SM00260">
    <property type="entry name" value="CheW"/>
    <property type="match status" value="1"/>
</dbReference>
<dbReference type="InterPro" id="IPR036641">
    <property type="entry name" value="HPT_dom_sf"/>
</dbReference>
<gene>
    <name evidence="12" type="ORF">OPKNFCMD_1679</name>
</gene>
<dbReference type="Gene3D" id="1.20.120.160">
    <property type="entry name" value="HPT domain"/>
    <property type="match status" value="1"/>
</dbReference>
<dbReference type="Gene3D" id="3.30.565.10">
    <property type="entry name" value="Histidine kinase-like ATPase, C-terminal domain"/>
    <property type="match status" value="1"/>
</dbReference>
<comment type="catalytic activity">
    <reaction evidence="1">
        <text>ATP + protein L-histidine = ADP + protein N-phospho-L-histidine.</text>
        <dbReference type="EC" id="2.7.13.3"/>
    </reaction>
</comment>
<dbReference type="SMART" id="SM00073">
    <property type="entry name" value="HPT"/>
    <property type="match status" value="1"/>
</dbReference>
<evidence type="ECO:0000256" key="1">
    <source>
        <dbReference type="ARBA" id="ARBA00000085"/>
    </source>
</evidence>
<feature type="modified residue" description="Phosphohistidine" evidence="7">
    <location>
        <position position="44"/>
    </location>
</feature>
<evidence type="ECO:0000256" key="6">
    <source>
        <dbReference type="ARBA" id="ARBA00023012"/>
    </source>
</evidence>
<evidence type="ECO:0000256" key="4">
    <source>
        <dbReference type="ARBA" id="ARBA00022679"/>
    </source>
</evidence>
<dbReference type="InterPro" id="IPR002545">
    <property type="entry name" value="CheW-lke_dom"/>
</dbReference>
<sequence length="766" mass="77085">MSDLVAEFVVEARELVQSATEDLLVLEAAPADAAALDRVFRAFHTLKGSVGLFDFPPFLAVLHAAEDGFSAVRAGTLAVGAALIDLSLETLDAAALWTDAVAASGRLPPGVEADASRLTGRYRALLGRPSGPAAAGGPGEAPAAGGPGQAPAAAPDWAVPHLAGAASPVHLVRYTPRPDCFFSGDDPVDLVRRLPGLLALRIEPAAPWPPDDDAIDVFACNLVISCLTTAPRAAVDAVVRLVFDQVAVAPVAVAGPRLGPVTAAILSEQARLLGAGGPPDGEAGRRESAAVAAANALRAAGREADAARCAGAAATDGGALARTLADLLRADDGAAPDVAPGVTLGGVAPDGDAVPRGTSDGEAVRGDGTLRVDAARVDALVVLAGELVAARSALGHVAARAQDADAAGLARALRDSDAALGRLTAQLHRGVVSLRLVPLAQVFRRFGSPVRALARATGKEVALTLHGGDIEAEKAVVDGLYEPLLHVIRNAVDHGIEDGAGRAAGGKPAAGRIALRAEAAGDAIVVTVADDGAGIDPDLVRRRAAERGLLGPEAAAALDDAGALDLVFVPGFSTARRVSSLSGRGVGMDAVRAAAARLGGQASIASRVGRGTTVRLVLPRTIALTRIVLVGVGPELYGVPMQAVAEAVRVPRARIVALGDAAATVLRDRTVPVLQLARLLGVPDAAPPPGEARLLVVGTGPERVAVEVDRFADRLDVVVRPLSGLLAGLPSVAGTAILGDGRVLLVLDPADLVAGAGDPGGREADA</sequence>
<evidence type="ECO:0000259" key="11">
    <source>
        <dbReference type="PROSITE" id="PS50894"/>
    </source>
</evidence>
<keyword evidence="4" id="KW-0808">Transferase</keyword>
<dbReference type="InterPro" id="IPR036890">
    <property type="entry name" value="HATPase_C_sf"/>
</dbReference>
<organism evidence="12 13">
    <name type="scientific">Methylobacterium crusticola</name>
    <dbReference type="NCBI Taxonomy" id="1697972"/>
    <lineage>
        <taxon>Bacteria</taxon>
        <taxon>Pseudomonadati</taxon>
        <taxon>Pseudomonadota</taxon>
        <taxon>Alphaproteobacteria</taxon>
        <taxon>Hyphomicrobiales</taxon>
        <taxon>Methylobacteriaceae</taxon>
        <taxon>Methylobacterium</taxon>
    </lineage>
</organism>
<feature type="domain" description="CheW-like" evidence="10">
    <location>
        <begin position="624"/>
        <end position="758"/>
    </location>
</feature>
<evidence type="ECO:0000259" key="10">
    <source>
        <dbReference type="PROSITE" id="PS50851"/>
    </source>
</evidence>
<dbReference type="InterPro" id="IPR008207">
    <property type="entry name" value="Sig_transdc_His_kin_Hpt_dom"/>
</dbReference>
<dbReference type="Pfam" id="PF02895">
    <property type="entry name" value="H-kinase_dim"/>
    <property type="match status" value="1"/>
</dbReference>
<feature type="compositionally biased region" description="Low complexity" evidence="8">
    <location>
        <begin position="140"/>
        <end position="152"/>
    </location>
</feature>
<dbReference type="PANTHER" id="PTHR43395">
    <property type="entry name" value="SENSOR HISTIDINE KINASE CHEA"/>
    <property type="match status" value="1"/>
</dbReference>
<keyword evidence="6" id="KW-0902">Two-component regulatory system</keyword>
<evidence type="ECO:0000256" key="3">
    <source>
        <dbReference type="ARBA" id="ARBA00022553"/>
    </source>
</evidence>
<dbReference type="PROSITE" id="PS50109">
    <property type="entry name" value="HIS_KIN"/>
    <property type="match status" value="1"/>
</dbReference>